<dbReference type="GO" id="GO:0005524">
    <property type="term" value="F:ATP binding"/>
    <property type="evidence" value="ECO:0007669"/>
    <property type="project" value="UniProtKB-UniRule"/>
</dbReference>
<dbReference type="AlphaFoldDB" id="A0AAV2N1W6"/>
<dbReference type="EMBL" id="OZ034824">
    <property type="protein sequence ID" value="CAL1673504.1"/>
    <property type="molecule type" value="Genomic_DNA"/>
</dbReference>
<dbReference type="PROSITE" id="PS50067">
    <property type="entry name" value="KINESIN_MOTOR_2"/>
    <property type="match status" value="1"/>
</dbReference>
<sequence>MYQTNFFMSNDELIDEKHEENVKIFVRILPLERPCDSCAKISADNKTIYVRCLQDMRRNRLSTSSHPVYWAFRTDGIFHETSQDKVYRATTKDLVEKVLGGINCALISYGQTGSGKSFTVGGFRNNWEHRGIVPRFVSDIFEEKANRKKISDIRYRLSFVELRGKDVIDLLTTRKRKIVNVNECNAFKNITTVDVENEDETLRKVLEGEARRSIMKGTMYPVSHLGAAVITFHVSNASLIKSQAIVATAKIHIVEMAGIGTVGSPSSCWKTSIDLGMANLMRTQLEQYFVHLRKQSACMHTVIRSNNLLKLLRDALNVTSVIRFVFHVRVTREDLDVTLSTMRLSAKIAKLKPIKTIRHIQPQTELIVQRLREEVNVLKKELELNDMFLHQESLMNISRLRAEQISRDIMNFLKGSISELTLFNVTQARLLMKVAKQLFDKLIVKEVETEQLKEAYENAMNALTQVNDTLPA</sequence>
<keyword evidence="5" id="KW-0505">Motor protein</keyword>
<keyword evidence="4" id="KW-0206">Cytoskeleton</keyword>
<keyword evidence="2 5" id="KW-0547">Nucleotide-binding</keyword>
<dbReference type="PRINTS" id="PR00380">
    <property type="entry name" value="KINESINHEAVY"/>
</dbReference>
<feature type="binding site" evidence="5">
    <location>
        <begin position="110"/>
        <end position="117"/>
    </location>
    <ligand>
        <name>ATP</name>
        <dbReference type="ChEBI" id="CHEBI:30616"/>
    </ligand>
</feature>
<dbReference type="InterPro" id="IPR027417">
    <property type="entry name" value="P-loop_NTPase"/>
</dbReference>
<evidence type="ECO:0000259" key="6">
    <source>
        <dbReference type="PROSITE" id="PS50067"/>
    </source>
</evidence>
<dbReference type="SMART" id="SM00129">
    <property type="entry name" value="KISc"/>
    <property type="match status" value="1"/>
</dbReference>
<dbReference type="GO" id="GO:0005874">
    <property type="term" value="C:microtubule"/>
    <property type="evidence" value="ECO:0007669"/>
    <property type="project" value="TreeGrafter"/>
</dbReference>
<dbReference type="GO" id="GO:0005871">
    <property type="term" value="C:kinesin complex"/>
    <property type="evidence" value="ECO:0007669"/>
    <property type="project" value="TreeGrafter"/>
</dbReference>
<evidence type="ECO:0000256" key="3">
    <source>
        <dbReference type="ARBA" id="ARBA00022840"/>
    </source>
</evidence>
<evidence type="ECO:0000313" key="8">
    <source>
        <dbReference type="Proteomes" id="UP001497644"/>
    </source>
</evidence>
<comment type="similarity">
    <text evidence="5">Belongs to the TRAFAC class myosin-kinesin ATPase superfamily. Kinesin family.</text>
</comment>
<dbReference type="PANTHER" id="PTHR24115:SF191">
    <property type="entry name" value="KINESIN-LIKE PROTEIN KIF9"/>
    <property type="match status" value="1"/>
</dbReference>
<gene>
    <name evidence="7" type="ORF">LPLAT_LOCUS381</name>
</gene>
<dbReference type="InterPro" id="IPR027640">
    <property type="entry name" value="Kinesin-like_fam"/>
</dbReference>
<dbReference type="GO" id="GO:0007018">
    <property type="term" value="P:microtubule-based movement"/>
    <property type="evidence" value="ECO:0007669"/>
    <property type="project" value="InterPro"/>
</dbReference>
<dbReference type="GO" id="GO:0003777">
    <property type="term" value="F:microtubule motor activity"/>
    <property type="evidence" value="ECO:0007669"/>
    <property type="project" value="InterPro"/>
</dbReference>
<evidence type="ECO:0000256" key="5">
    <source>
        <dbReference type="PROSITE-ProRule" id="PRU00283"/>
    </source>
</evidence>
<dbReference type="InterPro" id="IPR036961">
    <property type="entry name" value="Kinesin_motor_dom_sf"/>
</dbReference>
<keyword evidence="8" id="KW-1185">Reference proteome</keyword>
<evidence type="ECO:0000256" key="4">
    <source>
        <dbReference type="ARBA" id="ARBA00023212"/>
    </source>
</evidence>
<dbReference type="Proteomes" id="UP001497644">
    <property type="component" value="Chromosome 1"/>
</dbReference>
<keyword evidence="3 5" id="KW-0067">ATP-binding</keyword>
<name>A0AAV2N1W6_9HYME</name>
<evidence type="ECO:0000256" key="2">
    <source>
        <dbReference type="ARBA" id="ARBA00022741"/>
    </source>
</evidence>
<reference evidence="7 8" key="1">
    <citation type="submission" date="2024-04" db="EMBL/GenBank/DDBJ databases">
        <authorList>
            <consortium name="Molecular Ecology Group"/>
        </authorList>
    </citation>
    <scope>NUCLEOTIDE SEQUENCE [LARGE SCALE GENOMIC DNA]</scope>
</reference>
<dbReference type="GO" id="GO:0008017">
    <property type="term" value="F:microtubule binding"/>
    <property type="evidence" value="ECO:0007669"/>
    <property type="project" value="InterPro"/>
</dbReference>
<evidence type="ECO:0000256" key="1">
    <source>
        <dbReference type="ARBA" id="ARBA00004245"/>
    </source>
</evidence>
<dbReference type="GO" id="GO:0016887">
    <property type="term" value="F:ATP hydrolysis activity"/>
    <property type="evidence" value="ECO:0007669"/>
    <property type="project" value="TreeGrafter"/>
</dbReference>
<comment type="subcellular location">
    <subcellularLocation>
        <location evidence="1">Cytoplasm</location>
        <location evidence="1">Cytoskeleton</location>
    </subcellularLocation>
</comment>
<evidence type="ECO:0000313" key="7">
    <source>
        <dbReference type="EMBL" id="CAL1673504.1"/>
    </source>
</evidence>
<feature type="domain" description="Kinesin motor" evidence="6">
    <location>
        <begin position="21"/>
        <end position="351"/>
    </location>
</feature>
<dbReference type="SUPFAM" id="SSF52540">
    <property type="entry name" value="P-loop containing nucleoside triphosphate hydrolases"/>
    <property type="match status" value="1"/>
</dbReference>
<dbReference type="Gene3D" id="3.40.850.10">
    <property type="entry name" value="Kinesin motor domain"/>
    <property type="match status" value="1"/>
</dbReference>
<keyword evidence="4" id="KW-0963">Cytoplasm</keyword>
<proteinExistence type="inferred from homology"/>
<dbReference type="PANTHER" id="PTHR24115">
    <property type="entry name" value="KINESIN-RELATED"/>
    <property type="match status" value="1"/>
</dbReference>
<dbReference type="Pfam" id="PF00225">
    <property type="entry name" value="Kinesin"/>
    <property type="match status" value="1"/>
</dbReference>
<accession>A0AAV2N1W6</accession>
<protein>
    <recommendedName>
        <fullName evidence="6">Kinesin motor domain-containing protein</fullName>
    </recommendedName>
</protein>
<organism evidence="7 8">
    <name type="scientific">Lasius platythorax</name>
    <dbReference type="NCBI Taxonomy" id="488582"/>
    <lineage>
        <taxon>Eukaryota</taxon>
        <taxon>Metazoa</taxon>
        <taxon>Ecdysozoa</taxon>
        <taxon>Arthropoda</taxon>
        <taxon>Hexapoda</taxon>
        <taxon>Insecta</taxon>
        <taxon>Pterygota</taxon>
        <taxon>Neoptera</taxon>
        <taxon>Endopterygota</taxon>
        <taxon>Hymenoptera</taxon>
        <taxon>Apocrita</taxon>
        <taxon>Aculeata</taxon>
        <taxon>Formicoidea</taxon>
        <taxon>Formicidae</taxon>
        <taxon>Formicinae</taxon>
        <taxon>Lasius</taxon>
        <taxon>Lasius</taxon>
    </lineage>
</organism>
<dbReference type="InterPro" id="IPR001752">
    <property type="entry name" value="Kinesin_motor_dom"/>
</dbReference>